<organism evidence="1 2">
    <name type="scientific">Propioniciclava tarda</name>
    <dbReference type="NCBI Taxonomy" id="433330"/>
    <lineage>
        <taxon>Bacteria</taxon>
        <taxon>Bacillati</taxon>
        <taxon>Actinomycetota</taxon>
        <taxon>Actinomycetes</taxon>
        <taxon>Propionibacteriales</taxon>
        <taxon>Propionibacteriaceae</taxon>
        <taxon>Propioniciclava</taxon>
    </lineage>
</organism>
<comment type="caution">
    <text evidence="1">The sequence shown here is derived from an EMBL/GenBank/DDBJ whole genome shotgun (WGS) entry which is preliminary data.</text>
</comment>
<proteinExistence type="predicted"/>
<gene>
    <name evidence="1" type="ORF">ET996_07740</name>
</gene>
<dbReference type="Proteomes" id="UP000291933">
    <property type="component" value="Unassembled WGS sequence"/>
</dbReference>
<dbReference type="OrthoDB" id="483934at2"/>
<dbReference type="EMBL" id="SDMR01000008">
    <property type="protein sequence ID" value="TBT94900.1"/>
    <property type="molecule type" value="Genomic_DNA"/>
</dbReference>
<evidence type="ECO:0008006" key="3">
    <source>
        <dbReference type="Google" id="ProtNLM"/>
    </source>
</evidence>
<dbReference type="RefSeq" id="WP_131171989.1">
    <property type="nucleotide sequence ID" value="NZ_FXTL01000007.1"/>
</dbReference>
<reference evidence="1 2" key="1">
    <citation type="submission" date="2019-01" db="EMBL/GenBank/DDBJ databases">
        <title>Lactibacter flavus gen. nov., sp. nov., a novel bacterium of the family Propionibacteriaceae isolated from raw milk and dairy products.</title>
        <authorList>
            <person name="Huptas C."/>
            <person name="Wenning M."/>
            <person name="Breitenwieser F."/>
            <person name="Doll E."/>
            <person name="Von Neubeck M."/>
            <person name="Busse H.-J."/>
            <person name="Scherer S."/>
        </authorList>
    </citation>
    <scope>NUCLEOTIDE SEQUENCE [LARGE SCALE GENOMIC DNA]</scope>
    <source>
        <strain evidence="1 2">DSM 22130</strain>
    </source>
</reference>
<evidence type="ECO:0000313" key="2">
    <source>
        <dbReference type="Proteomes" id="UP000291933"/>
    </source>
</evidence>
<accession>A0A4Q9KLS6</accession>
<name>A0A4Q9KLS6_PROTD</name>
<sequence length="163" mass="18521">MREVTDQSELQQGDILLSHDLATPRRENDAWKLSVTTLNVIVLTQSCDIPKGAQTSLLVAAVHPYEYVIGKWPQYRQAAYRTNLVRQQSIPDFLLPPCPGSLDEWSVVNFRHLFSVPKQDAVHARRLELMSPYREALAQAYGRFMMRVGLPEGLQESESELPS</sequence>
<protein>
    <recommendedName>
        <fullName evidence="3">Type II toxin-antitoxin system PemK/MazF family toxin</fullName>
    </recommendedName>
</protein>
<evidence type="ECO:0000313" key="1">
    <source>
        <dbReference type="EMBL" id="TBT94900.1"/>
    </source>
</evidence>
<dbReference type="AlphaFoldDB" id="A0A4Q9KLS6"/>
<keyword evidence="2" id="KW-1185">Reference proteome</keyword>